<dbReference type="EC" id="4.1.2.13" evidence="3"/>
<dbReference type="SUPFAM" id="SSF51569">
    <property type="entry name" value="Aldolase"/>
    <property type="match status" value="1"/>
</dbReference>
<evidence type="ECO:0000313" key="7">
    <source>
        <dbReference type="EMBL" id="SFE20258.1"/>
    </source>
</evidence>
<reference evidence="7 8" key="1">
    <citation type="submission" date="2016-10" db="EMBL/GenBank/DDBJ databases">
        <authorList>
            <person name="de Groot N.N."/>
        </authorList>
    </citation>
    <scope>NUCLEOTIDE SEQUENCE [LARGE SCALE GENOMIC DNA]</scope>
    <source>
        <strain evidence="7 8">DSM 9236</strain>
    </source>
</reference>
<dbReference type="PANTHER" id="PTHR11627">
    <property type="entry name" value="FRUCTOSE-BISPHOSPHATE ALDOLASE"/>
    <property type="match status" value="1"/>
</dbReference>
<dbReference type="Gene3D" id="3.20.20.70">
    <property type="entry name" value="Aldolase class I"/>
    <property type="match status" value="1"/>
</dbReference>
<dbReference type="AlphaFoldDB" id="A0A1I1YMJ1"/>
<evidence type="ECO:0000256" key="4">
    <source>
        <dbReference type="ARBA" id="ARBA00023152"/>
    </source>
</evidence>
<dbReference type="GO" id="GO:0006096">
    <property type="term" value="P:glycolytic process"/>
    <property type="evidence" value="ECO:0007669"/>
    <property type="project" value="UniProtKB-UniPathway"/>
</dbReference>
<evidence type="ECO:0000256" key="2">
    <source>
        <dbReference type="ARBA" id="ARBA00010387"/>
    </source>
</evidence>
<dbReference type="GO" id="GO:0004332">
    <property type="term" value="F:fructose-bisphosphate aldolase activity"/>
    <property type="evidence" value="ECO:0007669"/>
    <property type="project" value="UniProtKB-EC"/>
</dbReference>
<dbReference type="Pfam" id="PF00274">
    <property type="entry name" value="Glycolytic"/>
    <property type="match status" value="1"/>
</dbReference>
<sequence length="296" mass="32832">MNQKQLEKMKNGKGFIAALDQSGGSTPKALRLYGVEESAYSNDEEMFTLVHEMRTRIIKSPSFTSDRVLAAILFENTMDRKIDDKFTADYLWDVKGIIPILKVDKGLMDPEGGVQLMKPIPGLDKLLARARDERHIFGTKMRSVIKEAAEEGIKKIVDQQFEIGLQIAAAGLVPILEPEVDIHCPDKAKAEEILKKNIMEHLAKLPEDTKLMFKVTIPTIPDTYAELIADPRVVRVVALSGGYTREDSNKKLAENHGLIASFSRALSEGLNAKQTAAEFDAMLKASVDSIYEASIT</sequence>
<evidence type="ECO:0000256" key="3">
    <source>
        <dbReference type="ARBA" id="ARBA00013068"/>
    </source>
</evidence>
<gene>
    <name evidence="7" type="ORF">SAMN05216245_102252</name>
</gene>
<accession>A0A1I1YMJ1</accession>
<keyword evidence="5" id="KW-0456">Lyase</keyword>
<dbReference type="OrthoDB" id="9813469at2"/>
<keyword evidence="8" id="KW-1185">Reference proteome</keyword>
<dbReference type="Proteomes" id="UP000198896">
    <property type="component" value="Unassembled WGS sequence"/>
</dbReference>
<name>A0A1I1YMJ1_9FIRM</name>
<evidence type="ECO:0000256" key="6">
    <source>
        <dbReference type="ARBA" id="ARBA00029799"/>
    </source>
</evidence>
<keyword evidence="4" id="KW-0324">Glycolysis</keyword>
<dbReference type="RefSeq" id="WP_093912825.1">
    <property type="nucleotide sequence ID" value="NZ_FONL01000002.1"/>
</dbReference>
<dbReference type="EMBL" id="FONL01000002">
    <property type="protein sequence ID" value="SFE20258.1"/>
    <property type="molecule type" value="Genomic_DNA"/>
</dbReference>
<comment type="similarity">
    <text evidence="2">Belongs to the class I fructose-bisphosphate aldolase family.</text>
</comment>
<dbReference type="InterPro" id="IPR000741">
    <property type="entry name" value="FBA_I"/>
</dbReference>
<protein>
    <recommendedName>
        <fullName evidence="3">fructose-bisphosphate aldolase</fullName>
        <ecNumber evidence="3">4.1.2.13</ecNumber>
    </recommendedName>
    <alternativeName>
        <fullName evidence="6">Fructose-bisphosphate aldolase class I</fullName>
    </alternativeName>
</protein>
<organism evidence="7 8">
    <name type="scientific">Succiniclasticum ruminis DSM 9236</name>
    <dbReference type="NCBI Taxonomy" id="1123323"/>
    <lineage>
        <taxon>Bacteria</taxon>
        <taxon>Bacillati</taxon>
        <taxon>Bacillota</taxon>
        <taxon>Negativicutes</taxon>
        <taxon>Acidaminococcales</taxon>
        <taxon>Acidaminococcaceae</taxon>
        <taxon>Succiniclasticum</taxon>
    </lineage>
</organism>
<dbReference type="STRING" id="1123323.SAMN05216245_102252"/>
<dbReference type="NCBIfam" id="NF003784">
    <property type="entry name" value="PRK05377.1"/>
    <property type="match status" value="1"/>
</dbReference>
<evidence type="ECO:0000256" key="5">
    <source>
        <dbReference type="ARBA" id="ARBA00023239"/>
    </source>
</evidence>
<dbReference type="UniPathway" id="UPA00109">
    <property type="reaction ID" value="UER00183"/>
</dbReference>
<evidence type="ECO:0000313" key="8">
    <source>
        <dbReference type="Proteomes" id="UP000198896"/>
    </source>
</evidence>
<comment type="pathway">
    <text evidence="1">Carbohydrate degradation; glycolysis; D-glyceraldehyde 3-phosphate and glycerone phosphate from D-glucose: step 4/4.</text>
</comment>
<proteinExistence type="inferred from homology"/>
<dbReference type="InterPro" id="IPR013785">
    <property type="entry name" value="Aldolase_TIM"/>
</dbReference>
<evidence type="ECO:0000256" key="1">
    <source>
        <dbReference type="ARBA" id="ARBA00004714"/>
    </source>
</evidence>